<name>A0A0M9GB60_LEPPY</name>
<keyword evidence="2" id="KW-1185">Reference proteome</keyword>
<proteinExistence type="predicted"/>
<accession>A0A0M9GB60</accession>
<evidence type="ECO:0000313" key="1">
    <source>
        <dbReference type="EMBL" id="KPA86723.1"/>
    </source>
</evidence>
<dbReference type="RefSeq" id="XP_015665162.1">
    <property type="nucleotide sequence ID" value="XM_015797154.1"/>
</dbReference>
<dbReference type="OrthoDB" id="263517at2759"/>
<sequence length="423" mass="46646">MSDLLPLCESSFRALEDAYEKQWRQARLLHQLPPNSDSSESVERVLHSAGVAATEMQRLCAETRRLHQRFHQIEANAAPPFSEDERARLSRLGFDVSQLVTAPVSCHDASAAVAQRIHTPTNAPFQVKDDAEVAELRWENAQLLTSLAWYRFRDEAAAAPRAVDGGVAPHTRDHDKSFSSASSAELLRLFNAMKARCALLCSSQRERAPPPPSRETQRAVDVAVEELLRLHNFPSQVCVRRIASTPLYMLDRPVCIAFASPHSSILVVQDPEGVEEDSDLRAYLMNLYKPLLRALNWRPPSTTDTTVTATGLAVSSENCRSPLPSLDTSQTICPALNIGTAVGDVNRGLFALCPSQEEFPRSVALALPQRLEAPATVKASDAALHEAPRRSSSALSLMTYEELVALKRAALQRLDRIRDTVAM</sequence>
<dbReference type="Proteomes" id="UP000037923">
    <property type="component" value="Unassembled WGS sequence"/>
</dbReference>
<organism evidence="1 2">
    <name type="scientific">Leptomonas pyrrhocoris</name>
    <name type="common">Firebug parasite</name>
    <dbReference type="NCBI Taxonomy" id="157538"/>
    <lineage>
        <taxon>Eukaryota</taxon>
        <taxon>Discoba</taxon>
        <taxon>Euglenozoa</taxon>
        <taxon>Kinetoplastea</taxon>
        <taxon>Metakinetoplastina</taxon>
        <taxon>Trypanosomatida</taxon>
        <taxon>Trypanosomatidae</taxon>
        <taxon>Leishmaniinae</taxon>
        <taxon>Leptomonas</taxon>
    </lineage>
</organism>
<dbReference type="EMBL" id="LGTL01000001">
    <property type="protein sequence ID" value="KPA86723.1"/>
    <property type="molecule type" value="Genomic_DNA"/>
</dbReference>
<reference evidence="1 2" key="1">
    <citation type="submission" date="2015-07" db="EMBL/GenBank/DDBJ databases">
        <title>High-quality genome of monoxenous trypanosomatid Leptomonas pyrrhocoris.</title>
        <authorList>
            <person name="Flegontov P."/>
            <person name="Butenko A."/>
            <person name="Firsov S."/>
            <person name="Vlcek C."/>
            <person name="Logacheva M.D."/>
            <person name="Field M."/>
            <person name="Filatov D."/>
            <person name="Flegontova O."/>
            <person name="Gerasimov E."/>
            <person name="Jackson A.P."/>
            <person name="Kelly S."/>
            <person name="Opperdoes F."/>
            <person name="O'Reilly A."/>
            <person name="Votypka J."/>
            <person name="Yurchenko V."/>
            <person name="Lukes J."/>
        </authorList>
    </citation>
    <scope>NUCLEOTIDE SEQUENCE [LARGE SCALE GENOMIC DNA]</scope>
    <source>
        <strain evidence="1">H10</strain>
    </source>
</reference>
<gene>
    <name evidence="1" type="ORF">ABB37_00810</name>
</gene>
<protein>
    <submittedName>
        <fullName evidence="1">Uncharacterized protein</fullName>
    </submittedName>
</protein>
<evidence type="ECO:0000313" key="2">
    <source>
        <dbReference type="Proteomes" id="UP000037923"/>
    </source>
</evidence>
<dbReference type="OMA" id="AVSSENC"/>
<dbReference type="AlphaFoldDB" id="A0A0M9GB60"/>
<comment type="caution">
    <text evidence="1">The sequence shown here is derived from an EMBL/GenBank/DDBJ whole genome shotgun (WGS) entry which is preliminary data.</text>
</comment>
<dbReference type="VEuPathDB" id="TriTrypDB:LpyrH10_01_8100"/>
<dbReference type="GeneID" id="26901107"/>